<name>A0A1I8Q960_STOCA</name>
<gene>
    <name evidence="2" type="primary">106093930</name>
</gene>
<keyword evidence="3" id="KW-1185">Reference proteome</keyword>
<dbReference type="AlphaFoldDB" id="A0A1I8Q960"/>
<dbReference type="OrthoDB" id="10482571at2759"/>
<dbReference type="EnsemblMetazoa" id="SCAU015040-RA">
    <property type="protein sequence ID" value="SCAU015040-PA"/>
    <property type="gene ID" value="SCAU015040"/>
</dbReference>
<keyword evidence="1" id="KW-0812">Transmembrane</keyword>
<dbReference type="Proteomes" id="UP000095300">
    <property type="component" value="Unassembled WGS sequence"/>
</dbReference>
<accession>A0A1I8Q960</accession>
<evidence type="ECO:0000313" key="2">
    <source>
        <dbReference type="EnsemblMetazoa" id="SCAU015040-PA"/>
    </source>
</evidence>
<keyword evidence="1" id="KW-1133">Transmembrane helix</keyword>
<proteinExistence type="predicted"/>
<protein>
    <submittedName>
        <fullName evidence="2">Uncharacterized protein</fullName>
    </submittedName>
</protein>
<feature type="transmembrane region" description="Helical" evidence="1">
    <location>
        <begin position="12"/>
        <end position="34"/>
    </location>
</feature>
<evidence type="ECO:0000256" key="1">
    <source>
        <dbReference type="SAM" id="Phobius"/>
    </source>
</evidence>
<feature type="transmembrane region" description="Helical" evidence="1">
    <location>
        <begin position="82"/>
        <end position="102"/>
    </location>
</feature>
<reference evidence="2" key="1">
    <citation type="submission" date="2020-05" db="UniProtKB">
        <authorList>
            <consortium name="EnsemblMetazoa"/>
        </authorList>
    </citation>
    <scope>IDENTIFICATION</scope>
    <source>
        <strain evidence="2">USDA</strain>
    </source>
</reference>
<dbReference type="KEGG" id="scac:106093930"/>
<sequence>MTLDILTKQCVIIGSFAAALSLVLILQESINLWIVLSREGMEESHRTKYINRNILNFTIYGAGAIASILLILGACKRRHLMLIPLLLCVFGATAFTIFFIGFNMVTLPFAHFEFLANFLPIFGLETLLLHILCSTFYHIRREKAEEPNRRIYYDSI</sequence>
<dbReference type="VEuPathDB" id="VectorBase:SCAU015040"/>
<organism evidence="2 3">
    <name type="scientific">Stomoxys calcitrans</name>
    <name type="common">Stable fly</name>
    <name type="synonym">Conops calcitrans</name>
    <dbReference type="NCBI Taxonomy" id="35570"/>
    <lineage>
        <taxon>Eukaryota</taxon>
        <taxon>Metazoa</taxon>
        <taxon>Ecdysozoa</taxon>
        <taxon>Arthropoda</taxon>
        <taxon>Hexapoda</taxon>
        <taxon>Insecta</taxon>
        <taxon>Pterygota</taxon>
        <taxon>Neoptera</taxon>
        <taxon>Endopterygota</taxon>
        <taxon>Diptera</taxon>
        <taxon>Brachycera</taxon>
        <taxon>Muscomorpha</taxon>
        <taxon>Muscoidea</taxon>
        <taxon>Muscidae</taxon>
        <taxon>Stomoxys</taxon>
    </lineage>
</organism>
<keyword evidence="1" id="KW-0472">Membrane</keyword>
<feature type="transmembrane region" description="Helical" evidence="1">
    <location>
        <begin position="54"/>
        <end position="75"/>
    </location>
</feature>
<evidence type="ECO:0000313" key="3">
    <source>
        <dbReference type="Proteomes" id="UP000095300"/>
    </source>
</evidence>
<feature type="transmembrane region" description="Helical" evidence="1">
    <location>
        <begin position="114"/>
        <end position="139"/>
    </location>
</feature>